<proteinExistence type="predicted"/>
<accession>A0AAV1LQV5</accession>
<dbReference type="Pfam" id="PF21787">
    <property type="entry name" value="TNP-like_RNaseH_N"/>
    <property type="match status" value="1"/>
</dbReference>
<dbReference type="InterPro" id="IPR048365">
    <property type="entry name" value="TNP-like_RNaseH_N"/>
</dbReference>
<evidence type="ECO:0000313" key="2">
    <source>
        <dbReference type="EMBL" id="CAK1597788.1"/>
    </source>
</evidence>
<organism evidence="2 3">
    <name type="scientific">Parnassius mnemosyne</name>
    <name type="common">clouded apollo</name>
    <dbReference type="NCBI Taxonomy" id="213953"/>
    <lineage>
        <taxon>Eukaryota</taxon>
        <taxon>Metazoa</taxon>
        <taxon>Ecdysozoa</taxon>
        <taxon>Arthropoda</taxon>
        <taxon>Hexapoda</taxon>
        <taxon>Insecta</taxon>
        <taxon>Pterygota</taxon>
        <taxon>Neoptera</taxon>
        <taxon>Endopterygota</taxon>
        <taxon>Lepidoptera</taxon>
        <taxon>Glossata</taxon>
        <taxon>Ditrysia</taxon>
        <taxon>Papilionoidea</taxon>
        <taxon>Papilionidae</taxon>
        <taxon>Parnassiinae</taxon>
        <taxon>Parnassini</taxon>
        <taxon>Parnassius</taxon>
        <taxon>Driopa</taxon>
    </lineage>
</organism>
<sequence length="145" mass="17122">MQFCEAKKMGMGRRFTKQDKVLSLALYKQGPRAYRWLRKIFILPSPLTLSRMISTASLKAGLNENIFRELQQRAQKMKPKQKLCMLLFDEIALTPHFDYNRRRDTITGFVDNGETTQNKIADLALVFMIYFLCWQYTENRISRTN</sequence>
<dbReference type="Proteomes" id="UP001314205">
    <property type="component" value="Unassembled WGS sequence"/>
</dbReference>
<dbReference type="AlphaFoldDB" id="A0AAV1LQV5"/>
<feature type="domain" description="Transposable element P transposase-like RNase H" evidence="1">
    <location>
        <begin position="59"/>
        <end position="135"/>
    </location>
</feature>
<reference evidence="2 3" key="1">
    <citation type="submission" date="2023-11" db="EMBL/GenBank/DDBJ databases">
        <authorList>
            <person name="Hedman E."/>
            <person name="Englund M."/>
            <person name="Stromberg M."/>
            <person name="Nyberg Akerstrom W."/>
            <person name="Nylinder S."/>
            <person name="Jareborg N."/>
            <person name="Kallberg Y."/>
            <person name="Kronander E."/>
        </authorList>
    </citation>
    <scope>NUCLEOTIDE SEQUENCE [LARGE SCALE GENOMIC DNA]</scope>
</reference>
<keyword evidence="3" id="KW-1185">Reference proteome</keyword>
<evidence type="ECO:0000259" key="1">
    <source>
        <dbReference type="Pfam" id="PF21787"/>
    </source>
</evidence>
<comment type="caution">
    <text evidence="2">The sequence shown here is derived from an EMBL/GenBank/DDBJ whole genome shotgun (WGS) entry which is preliminary data.</text>
</comment>
<gene>
    <name evidence="2" type="ORF">PARMNEM_LOCUS16911</name>
</gene>
<evidence type="ECO:0000313" key="3">
    <source>
        <dbReference type="Proteomes" id="UP001314205"/>
    </source>
</evidence>
<name>A0AAV1LQV5_9NEOP</name>
<dbReference type="EMBL" id="CAVLGL010000095">
    <property type="protein sequence ID" value="CAK1597788.1"/>
    <property type="molecule type" value="Genomic_DNA"/>
</dbReference>
<protein>
    <recommendedName>
        <fullName evidence="1">Transposable element P transposase-like RNase H domain-containing protein</fullName>
    </recommendedName>
</protein>